<evidence type="ECO:0000256" key="1">
    <source>
        <dbReference type="SAM" id="MobiDB-lite"/>
    </source>
</evidence>
<sequence length="505" mass="58581">MDANRLSRGQQLVELALKNKDIENRTLESSQSISMLNASTFLRIQEETLQNYRQIKEKDLECDESDSFDSEKEFSQQDLDDSTKDPDWGPEKDSNNNDATYSENEDSDLEKNSLQSEKSVLEPENNIIQTDDAGLENTGLTRNKRKKNAPAEWLKNTNKKLRMEGKIYKGVLKNEKGVRTYCIDREQRIMAPSGCTNKCKKSEKRKCKIFEEKEREEIFNRFWQLIWEEKKVFVCNLVEKHDVKQRTTVDANRRKFSYSYFLTKNGSKLPVCKSMFLSTLGIGENMMYEWILNSKSGIPHKSNVKRRAKQYDIDRKQYSISDLHREYRKEAQKDDSPVISLFHNILDELNISLFQPRKDQCDTCCGYKAGNIDKVIYDQHIVKKEAARADKNKDKEAALTNDDMKVITLDLQALLMCPLLKASAMYYKTKLSCHNFTIFDMKTKDVICYFWTELEGDLTSNSFSSCVVDYIMSLDNSIKTLIIYSDGCTYQNRNVTLSNALLKVA</sequence>
<gene>
    <name evidence="2" type="ORF">MCOR_40281</name>
</gene>
<feature type="compositionally biased region" description="Basic and acidic residues" evidence="1">
    <location>
        <begin position="69"/>
        <end position="95"/>
    </location>
</feature>
<keyword evidence="3" id="KW-1185">Reference proteome</keyword>
<dbReference type="PANTHER" id="PTHR10773:SF19">
    <property type="match status" value="1"/>
</dbReference>
<dbReference type="PANTHER" id="PTHR10773">
    <property type="entry name" value="DNA-DIRECTED RNA POLYMERASES I, II, AND III SUBUNIT RPABC2"/>
    <property type="match status" value="1"/>
</dbReference>
<dbReference type="EMBL" id="CACVKT020007264">
    <property type="protein sequence ID" value="CAC5406737.1"/>
    <property type="molecule type" value="Genomic_DNA"/>
</dbReference>
<evidence type="ECO:0000313" key="2">
    <source>
        <dbReference type="EMBL" id="CAC5406737.1"/>
    </source>
</evidence>
<organism evidence="2 3">
    <name type="scientific">Mytilus coruscus</name>
    <name type="common">Sea mussel</name>
    <dbReference type="NCBI Taxonomy" id="42192"/>
    <lineage>
        <taxon>Eukaryota</taxon>
        <taxon>Metazoa</taxon>
        <taxon>Spiralia</taxon>
        <taxon>Lophotrochozoa</taxon>
        <taxon>Mollusca</taxon>
        <taxon>Bivalvia</taxon>
        <taxon>Autobranchia</taxon>
        <taxon>Pteriomorphia</taxon>
        <taxon>Mytilida</taxon>
        <taxon>Mytiloidea</taxon>
        <taxon>Mytilidae</taxon>
        <taxon>Mytilinae</taxon>
        <taxon>Mytilus</taxon>
    </lineage>
</organism>
<protein>
    <submittedName>
        <fullName evidence="2">Uncharacterized protein</fullName>
    </submittedName>
</protein>
<proteinExistence type="predicted"/>
<evidence type="ECO:0000313" key="3">
    <source>
        <dbReference type="Proteomes" id="UP000507470"/>
    </source>
</evidence>
<name>A0A6J8DGD8_MYTCO</name>
<feature type="region of interest" description="Disordered" evidence="1">
    <location>
        <begin position="60"/>
        <end position="151"/>
    </location>
</feature>
<dbReference type="Proteomes" id="UP000507470">
    <property type="component" value="Unassembled WGS sequence"/>
</dbReference>
<reference evidence="2 3" key="1">
    <citation type="submission" date="2020-06" db="EMBL/GenBank/DDBJ databases">
        <authorList>
            <person name="Li R."/>
            <person name="Bekaert M."/>
        </authorList>
    </citation>
    <scope>NUCLEOTIDE SEQUENCE [LARGE SCALE GENOMIC DNA]</scope>
    <source>
        <strain evidence="3">wild</strain>
    </source>
</reference>
<accession>A0A6J8DGD8</accession>
<dbReference type="OrthoDB" id="6154503at2759"/>
<dbReference type="AlphaFoldDB" id="A0A6J8DGD8"/>